<protein>
    <recommendedName>
        <fullName evidence="4">Cysteine rich repeat-containing protein</fullName>
    </recommendedName>
</protein>
<evidence type="ECO:0000256" key="1">
    <source>
        <dbReference type="SAM" id="SignalP"/>
    </source>
</evidence>
<keyword evidence="3" id="KW-1185">Reference proteome</keyword>
<accession>A0A1R3X9N3</accession>
<feature type="signal peptide" evidence="1">
    <location>
        <begin position="1"/>
        <end position="32"/>
    </location>
</feature>
<dbReference type="AlphaFoldDB" id="A0A1R3X9N3"/>
<reference evidence="2 3" key="1">
    <citation type="submission" date="2017-01" db="EMBL/GenBank/DDBJ databases">
        <authorList>
            <person name="Mah S.A."/>
            <person name="Swanson W.J."/>
            <person name="Moy G.W."/>
            <person name="Vacquier V.D."/>
        </authorList>
    </citation>
    <scope>NUCLEOTIDE SEQUENCE [LARGE SCALE GENOMIC DNA]</scope>
    <source>
        <strain evidence="2 3">DSM 21219</strain>
    </source>
</reference>
<feature type="chain" id="PRO_5013317659" description="Cysteine rich repeat-containing protein" evidence="1">
    <location>
        <begin position="33"/>
        <end position="159"/>
    </location>
</feature>
<organism evidence="2 3">
    <name type="scientific">Pontibaca methylaminivorans</name>
    <dbReference type="NCBI Taxonomy" id="515897"/>
    <lineage>
        <taxon>Bacteria</taxon>
        <taxon>Pseudomonadati</taxon>
        <taxon>Pseudomonadota</taxon>
        <taxon>Alphaproteobacteria</taxon>
        <taxon>Rhodobacterales</taxon>
        <taxon>Roseobacteraceae</taxon>
        <taxon>Pontibaca</taxon>
    </lineage>
</organism>
<gene>
    <name evidence="2" type="ORF">SAMN05421849_2489</name>
</gene>
<sequence>MSAFPNFSTKASKVRVVSTVILFFCAASTIQAQEITLTERAAEAYQLCSTNSHLDGLDCNCIAQGFMAFDAKQPENSVVNIFDEFMRTDITECVVPEKIRAKAVGRCMEAVPYGRVPNSRNLSEEELCSCIGDEALKEALAGNPVGAGLSSAAILACGT</sequence>
<keyword evidence="1" id="KW-0732">Signal</keyword>
<evidence type="ECO:0000313" key="2">
    <source>
        <dbReference type="EMBL" id="SIT86990.1"/>
    </source>
</evidence>
<name>A0A1R3X9N3_9RHOB</name>
<evidence type="ECO:0008006" key="4">
    <source>
        <dbReference type="Google" id="ProtNLM"/>
    </source>
</evidence>
<dbReference type="EMBL" id="FTPS01000003">
    <property type="protein sequence ID" value="SIT86990.1"/>
    <property type="molecule type" value="Genomic_DNA"/>
</dbReference>
<dbReference type="Proteomes" id="UP000192455">
    <property type="component" value="Unassembled WGS sequence"/>
</dbReference>
<proteinExistence type="predicted"/>
<evidence type="ECO:0000313" key="3">
    <source>
        <dbReference type="Proteomes" id="UP000192455"/>
    </source>
</evidence>
<dbReference type="RefSeq" id="WP_076650370.1">
    <property type="nucleotide sequence ID" value="NZ_FTPS01000003.1"/>
</dbReference>